<evidence type="ECO:0008006" key="4">
    <source>
        <dbReference type="Google" id="ProtNLM"/>
    </source>
</evidence>
<evidence type="ECO:0000313" key="3">
    <source>
        <dbReference type="Proteomes" id="UP000027583"/>
    </source>
</evidence>
<dbReference type="Proteomes" id="UP000027583">
    <property type="component" value="Unassembled WGS sequence"/>
</dbReference>
<organism evidence="2 3">
    <name type="scientific">Asaia bogorensis</name>
    <dbReference type="NCBI Taxonomy" id="91915"/>
    <lineage>
        <taxon>Bacteria</taxon>
        <taxon>Pseudomonadati</taxon>
        <taxon>Pseudomonadota</taxon>
        <taxon>Alphaproteobacteria</taxon>
        <taxon>Acetobacterales</taxon>
        <taxon>Acetobacteraceae</taxon>
        <taxon>Asaia</taxon>
    </lineage>
</organism>
<dbReference type="AlphaFoldDB" id="A0A060QFI2"/>
<evidence type="ECO:0000313" key="2">
    <source>
        <dbReference type="EMBL" id="CDG39660.1"/>
    </source>
</evidence>
<name>A0A060QFI2_9PROT</name>
<reference evidence="2 3" key="1">
    <citation type="journal article" date="2014" name="Genome Biol. Evol.">
        <title>Acetic acid bacteria genomes reveal functional traits for adaptation to life in insect guts.</title>
        <authorList>
            <person name="Chouaia B."/>
            <person name="Gaiarsa S."/>
            <person name="Crotti E."/>
            <person name="Comandatore F."/>
            <person name="Degli Esposti M."/>
            <person name="Ricci I."/>
            <person name="Alma A."/>
            <person name="Favia G."/>
            <person name="Bandi C."/>
            <person name="Daffonchio D."/>
        </authorList>
    </citation>
    <scope>NUCLEOTIDE SEQUENCE [LARGE SCALE GENOMIC DNA]</scope>
    <source>
        <strain evidence="2 3">SF2.1</strain>
    </source>
</reference>
<dbReference type="EMBL" id="CBLX010000009">
    <property type="protein sequence ID" value="CDG39660.1"/>
    <property type="molecule type" value="Genomic_DNA"/>
</dbReference>
<protein>
    <recommendedName>
        <fullName evidence="4">Lipoprotein</fullName>
    </recommendedName>
</protein>
<proteinExistence type="predicted"/>
<keyword evidence="1" id="KW-0732">Signal</keyword>
<accession>A0A060QFI2</accession>
<dbReference type="RefSeq" id="WP_023977147.1">
    <property type="nucleotide sequence ID" value="NZ_CBLX010000009.1"/>
</dbReference>
<dbReference type="PROSITE" id="PS51257">
    <property type="entry name" value="PROKAR_LIPOPROTEIN"/>
    <property type="match status" value="1"/>
</dbReference>
<gene>
    <name evidence="2" type="ORF">ASAP_1615</name>
</gene>
<comment type="caution">
    <text evidence="2">The sequence shown here is derived from an EMBL/GenBank/DDBJ whole genome shotgun (WGS) entry which is preliminary data.</text>
</comment>
<sequence length="68" mass="7457">MRWFALGALLALSACSSVQYVPCPTLVTYSKADQVALAAEIKASPKPETVRWIGDYIGLRDQVRACQK</sequence>
<feature type="signal peptide" evidence="1">
    <location>
        <begin position="1"/>
        <end position="20"/>
    </location>
</feature>
<evidence type="ECO:0000256" key="1">
    <source>
        <dbReference type="SAM" id="SignalP"/>
    </source>
</evidence>
<reference evidence="2 3" key="2">
    <citation type="journal article" date="2014" name="PLoS ONE">
        <title>Evolution of mitochondria reconstructed from the energy metabolism of living bacteria.</title>
        <authorList>
            <person name="Degli Esposti M."/>
            <person name="Chouaia B."/>
            <person name="Comandatore F."/>
            <person name="Crotti E."/>
            <person name="Sassera D."/>
            <person name="Lievens P.M."/>
            <person name="Daffonchio D."/>
            <person name="Bandi C."/>
        </authorList>
    </citation>
    <scope>NUCLEOTIDE SEQUENCE [LARGE SCALE GENOMIC DNA]</scope>
    <source>
        <strain evidence="2 3">SF2.1</strain>
    </source>
</reference>
<feature type="chain" id="PRO_5001585890" description="Lipoprotein" evidence="1">
    <location>
        <begin position="21"/>
        <end position="68"/>
    </location>
</feature>